<feature type="compositionally biased region" description="Basic and acidic residues" evidence="5">
    <location>
        <begin position="451"/>
        <end position="472"/>
    </location>
</feature>
<feature type="transmembrane region" description="Helical" evidence="6">
    <location>
        <begin position="141"/>
        <end position="163"/>
    </location>
</feature>
<dbReference type="InterPro" id="IPR036259">
    <property type="entry name" value="MFS_trans_sf"/>
</dbReference>
<dbReference type="SUPFAM" id="SSF103473">
    <property type="entry name" value="MFS general substrate transporter"/>
    <property type="match status" value="1"/>
</dbReference>
<dbReference type="PANTHER" id="PTHR23501:SF154">
    <property type="entry name" value="MULTIDRUG-EFFLUX TRANSPORTER RV1634-RELATED"/>
    <property type="match status" value="1"/>
</dbReference>
<evidence type="ECO:0000256" key="4">
    <source>
        <dbReference type="ARBA" id="ARBA00023136"/>
    </source>
</evidence>
<feature type="transmembrane region" description="Helical" evidence="6">
    <location>
        <begin position="84"/>
        <end position="102"/>
    </location>
</feature>
<evidence type="ECO:0000256" key="1">
    <source>
        <dbReference type="ARBA" id="ARBA00004651"/>
    </source>
</evidence>
<feature type="transmembrane region" description="Helical" evidence="6">
    <location>
        <begin position="352"/>
        <end position="372"/>
    </location>
</feature>
<comment type="caution">
    <text evidence="8">The sequence shown here is derived from an EMBL/GenBank/DDBJ whole genome shotgun (WGS) entry which is preliminary data.</text>
</comment>
<accession>A0ABV0GT00</accession>
<dbReference type="Pfam" id="PF07690">
    <property type="entry name" value="MFS_1"/>
    <property type="match status" value="1"/>
</dbReference>
<evidence type="ECO:0000256" key="3">
    <source>
        <dbReference type="ARBA" id="ARBA00022989"/>
    </source>
</evidence>
<evidence type="ECO:0000313" key="8">
    <source>
        <dbReference type="EMBL" id="MEO3941620.1"/>
    </source>
</evidence>
<feature type="transmembrane region" description="Helical" evidence="6">
    <location>
        <begin position="51"/>
        <end position="72"/>
    </location>
</feature>
<dbReference type="Gene3D" id="1.20.1250.20">
    <property type="entry name" value="MFS general substrate transporter like domains"/>
    <property type="match status" value="1"/>
</dbReference>
<dbReference type="InterPro" id="IPR020846">
    <property type="entry name" value="MFS_dom"/>
</dbReference>
<dbReference type="PANTHER" id="PTHR23501">
    <property type="entry name" value="MAJOR FACILITATOR SUPERFAMILY"/>
    <property type="match status" value="1"/>
</dbReference>
<feature type="region of interest" description="Disordered" evidence="5">
    <location>
        <begin position="451"/>
        <end position="494"/>
    </location>
</feature>
<keyword evidence="3 6" id="KW-1133">Transmembrane helix</keyword>
<dbReference type="Proteomes" id="UP001448614">
    <property type="component" value="Unassembled WGS sequence"/>
</dbReference>
<proteinExistence type="predicted"/>
<evidence type="ECO:0000256" key="6">
    <source>
        <dbReference type="SAM" id="Phobius"/>
    </source>
</evidence>
<organism evidence="8 9">
    <name type="scientific">Paenarthrobacter nicotinovorans</name>
    <name type="common">Arthrobacter nicotinovorans</name>
    <dbReference type="NCBI Taxonomy" id="29320"/>
    <lineage>
        <taxon>Bacteria</taxon>
        <taxon>Bacillati</taxon>
        <taxon>Actinomycetota</taxon>
        <taxon>Actinomycetes</taxon>
        <taxon>Micrococcales</taxon>
        <taxon>Micrococcaceae</taxon>
        <taxon>Paenarthrobacter</taxon>
    </lineage>
</organism>
<feature type="transmembrane region" description="Helical" evidence="6">
    <location>
        <begin position="268"/>
        <end position="288"/>
    </location>
</feature>
<feature type="transmembrane region" description="Helical" evidence="6">
    <location>
        <begin position="328"/>
        <end position="346"/>
    </location>
</feature>
<evidence type="ECO:0000256" key="5">
    <source>
        <dbReference type="SAM" id="MobiDB-lite"/>
    </source>
</evidence>
<dbReference type="InterPro" id="IPR011701">
    <property type="entry name" value="MFS"/>
</dbReference>
<evidence type="ECO:0000259" key="7">
    <source>
        <dbReference type="PROSITE" id="PS50850"/>
    </source>
</evidence>
<evidence type="ECO:0000256" key="2">
    <source>
        <dbReference type="ARBA" id="ARBA00022692"/>
    </source>
</evidence>
<feature type="transmembrane region" description="Helical" evidence="6">
    <location>
        <begin position="393"/>
        <end position="417"/>
    </location>
</feature>
<comment type="subcellular location">
    <subcellularLocation>
        <location evidence="1">Cell membrane</location>
        <topology evidence="1">Multi-pass membrane protein</topology>
    </subcellularLocation>
</comment>
<feature type="domain" description="Major facilitator superfamily (MFS) profile" evidence="7">
    <location>
        <begin position="18"/>
        <end position="449"/>
    </location>
</feature>
<feature type="transmembrane region" description="Helical" evidence="6">
    <location>
        <begin position="423"/>
        <end position="441"/>
    </location>
</feature>
<feature type="transmembrane region" description="Helical" evidence="6">
    <location>
        <begin position="108"/>
        <end position="129"/>
    </location>
</feature>
<reference evidence="8 9" key="1">
    <citation type="journal article" date="2024" name="Appl. Microbiol. Biotechnol.">
        <title>Biosynthetic gene clusters with biotechnological applications in novel Antarctic isolates from Actinomycetota.</title>
        <authorList>
            <person name="Bruna P."/>
            <person name="Nunez-Montero K."/>
            <person name="Contreras M.J."/>
            <person name="Leal K."/>
            <person name="Garcia M."/>
            <person name="Abanto M."/>
            <person name="Barrientos L."/>
        </authorList>
    </citation>
    <scope>NUCLEOTIDE SEQUENCE [LARGE SCALE GENOMIC DNA]</scope>
    <source>
        <strain evidence="8 9">Se16.17</strain>
    </source>
</reference>
<feature type="transmembrane region" description="Helical" evidence="6">
    <location>
        <begin position="169"/>
        <end position="191"/>
    </location>
</feature>
<sequence>MTSDTSTAGILRRPYLLATVGACALVFLSAFESLAVTTIMPLVSRDLDGASLYALAFAGPLATGVMGMVAAGNWSDRRGPAAPLYSSVALFVAGLLIAGMAGTMEILVLGRLVQGLGGGAMTVALYVLVARVYPAELHPKIFAAFAASWVVPSLVGPFAAGVVAQLSSWHWVFLGVVGLVVPALLMVVPAVRGMKSEPPAEPVPWAFGRMGWAALAAIAVLGLNLSAEVPGFGGAIAVVALVIALVAVKPLVPRGTLTAHRGLPSVILVRGLASAAFFGAEVYLPYLLTERYAFTPTFAGLTLTGAALAWAGASAVQGRLGNRLADDLAVKIGAALVLVAIISTLVTAAFALPAAVAIGGWILAGAGMGLMYPRLSVMTLALSTPENQGFNSAAMSISDSLGGALSLAATGLVFAAFTTTNPFAGVFALAAIIAVAGVLMAPRVAARAGGRAREGAREGARRGARVGAREGARVGVTSADASTPDTESELTHHA</sequence>
<dbReference type="PRINTS" id="PR01036">
    <property type="entry name" value="TCRTETB"/>
</dbReference>
<feature type="transmembrane region" description="Helical" evidence="6">
    <location>
        <begin position="294"/>
        <end position="316"/>
    </location>
</feature>
<dbReference type="PROSITE" id="PS50850">
    <property type="entry name" value="MFS"/>
    <property type="match status" value="1"/>
</dbReference>
<feature type="transmembrane region" description="Helical" evidence="6">
    <location>
        <begin position="203"/>
        <end position="223"/>
    </location>
</feature>
<keyword evidence="4 6" id="KW-0472">Membrane</keyword>
<gene>
    <name evidence="8" type="ORF">V3C41_11130</name>
</gene>
<feature type="transmembrane region" description="Helical" evidence="6">
    <location>
        <begin position="229"/>
        <end position="248"/>
    </location>
</feature>
<name>A0ABV0GT00_PAENI</name>
<keyword evidence="2 6" id="KW-0812">Transmembrane</keyword>
<keyword evidence="9" id="KW-1185">Reference proteome</keyword>
<dbReference type="EMBL" id="JBBMFV010000004">
    <property type="protein sequence ID" value="MEO3941620.1"/>
    <property type="molecule type" value="Genomic_DNA"/>
</dbReference>
<dbReference type="RefSeq" id="WP_035761429.1">
    <property type="nucleotide sequence ID" value="NZ_JBBMFV010000004.1"/>
</dbReference>
<evidence type="ECO:0000313" key="9">
    <source>
        <dbReference type="Proteomes" id="UP001448614"/>
    </source>
</evidence>
<protein>
    <submittedName>
        <fullName evidence="8">MFS transporter</fullName>
    </submittedName>
</protein>